<accession>A0A564YYN3</accession>
<reference evidence="1 2" key="1">
    <citation type="submission" date="2019-07" db="EMBL/GenBank/DDBJ databases">
        <authorList>
            <person name="Jastrzebski P J."/>
            <person name="Paukszto L."/>
            <person name="Jastrzebski P J."/>
        </authorList>
    </citation>
    <scope>NUCLEOTIDE SEQUENCE [LARGE SCALE GENOMIC DNA]</scope>
    <source>
        <strain evidence="1 2">WMS-il1</strain>
    </source>
</reference>
<proteinExistence type="predicted"/>
<keyword evidence="2" id="KW-1185">Reference proteome</keyword>
<protein>
    <submittedName>
        <fullName evidence="1">Uncharacterized protein</fullName>
    </submittedName>
</protein>
<dbReference type="Proteomes" id="UP000321570">
    <property type="component" value="Unassembled WGS sequence"/>
</dbReference>
<name>A0A564YYN3_HYMDI</name>
<evidence type="ECO:0000313" key="1">
    <source>
        <dbReference type="EMBL" id="VUZ51724.1"/>
    </source>
</evidence>
<sequence>MQSAACLQLMSATATKAYQGVPEEPDRVRRTPPKNAFFSHRESEQSVGEYQLSLVVQTERTRKYRPSIDREDPFLIRQLSNEYQKQSFPRFRFCKGSRYHREWFIEDVAARITTKIVAKKASAERPLRAVQ</sequence>
<organism evidence="1 2">
    <name type="scientific">Hymenolepis diminuta</name>
    <name type="common">Rat tapeworm</name>
    <dbReference type="NCBI Taxonomy" id="6216"/>
    <lineage>
        <taxon>Eukaryota</taxon>
        <taxon>Metazoa</taxon>
        <taxon>Spiralia</taxon>
        <taxon>Lophotrochozoa</taxon>
        <taxon>Platyhelminthes</taxon>
        <taxon>Cestoda</taxon>
        <taxon>Eucestoda</taxon>
        <taxon>Cyclophyllidea</taxon>
        <taxon>Hymenolepididae</taxon>
        <taxon>Hymenolepis</taxon>
    </lineage>
</organism>
<evidence type="ECO:0000313" key="2">
    <source>
        <dbReference type="Proteomes" id="UP000321570"/>
    </source>
</evidence>
<dbReference type="EMBL" id="CABIJS010000444">
    <property type="protein sequence ID" value="VUZ51724.1"/>
    <property type="molecule type" value="Genomic_DNA"/>
</dbReference>
<dbReference type="AlphaFoldDB" id="A0A564YYN3"/>
<gene>
    <name evidence="1" type="ORF">WMSIL1_LOCUS10470</name>
</gene>